<dbReference type="SUPFAM" id="SSF52540">
    <property type="entry name" value="P-loop containing nucleoside triphosphate hydrolases"/>
    <property type="match status" value="1"/>
</dbReference>
<sequence>MRFAGASIVGKREFEVVRLGIGRTFQTASVFEDLTVAENVDLAANYRTPLLKLLRRRKGISDGVRTALEVTGLDALADRPAGVLSHGQRQWLEIGMLLARGRACCSWTSRSPR</sequence>
<reference evidence="6" key="1">
    <citation type="journal article" date="2019" name="Int. J. Syst. Evol. Microbiol.">
        <title>The Global Catalogue of Microorganisms (GCM) 10K type strain sequencing project: providing services to taxonomists for standard genome sequencing and annotation.</title>
        <authorList>
            <consortium name="The Broad Institute Genomics Platform"/>
            <consortium name="The Broad Institute Genome Sequencing Center for Infectious Disease"/>
            <person name="Wu L."/>
            <person name="Ma J."/>
        </authorList>
    </citation>
    <scope>NUCLEOTIDE SEQUENCE [LARGE SCALE GENOMIC DNA]</scope>
    <source>
        <strain evidence="6">JCM 9458</strain>
    </source>
</reference>
<evidence type="ECO:0000313" key="5">
    <source>
        <dbReference type="EMBL" id="GAA3390101.1"/>
    </source>
</evidence>
<dbReference type="Pfam" id="PF00005">
    <property type="entry name" value="ABC_tran"/>
    <property type="match status" value="1"/>
</dbReference>
<evidence type="ECO:0000256" key="2">
    <source>
        <dbReference type="ARBA" id="ARBA00022741"/>
    </source>
</evidence>
<accession>A0ABP6T0I3</accession>
<dbReference type="InterPro" id="IPR027417">
    <property type="entry name" value="P-loop_NTPase"/>
</dbReference>
<evidence type="ECO:0000256" key="3">
    <source>
        <dbReference type="ARBA" id="ARBA00022840"/>
    </source>
</evidence>
<evidence type="ECO:0000313" key="6">
    <source>
        <dbReference type="Proteomes" id="UP001501676"/>
    </source>
</evidence>
<name>A0ABP6T0I3_9ACTN</name>
<dbReference type="Proteomes" id="UP001501676">
    <property type="component" value="Unassembled WGS sequence"/>
</dbReference>
<comment type="caution">
    <text evidence="5">The sequence shown here is derived from an EMBL/GenBank/DDBJ whole genome shotgun (WGS) entry which is preliminary data.</text>
</comment>
<dbReference type="PANTHER" id="PTHR45772:SF8">
    <property type="entry name" value="HIGH-AFFINITY BRANCHED-CHAIN AMINO ACID TRANSPORT ATP-BINDING PROTEIN"/>
    <property type="match status" value="1"/>
</dbReference>
<dbReference type="InterPro" id="IPR003439">
    <property type="entry name" value="ABC_transporter-like_ATP-bd"/>
</dbReference>
<organism evidence="5 6">
    <name type="scientific">Cryptosporangium minutisporangium</name>
    <dbReference type="NCBI Taxonomy" id="113569"/>
    <lineage>
        <taxon>Bacteria</taxon>
        <taxon>Bacillati</taxon>
        <taxon>Actinomycetota</taxon>
        <taxon>Actinomycetes</taxon>
        <taxon>Cryptosporangiales</taxon>
        <taxon>Cryptosporangiaceae</taxon>
        <taxon>Cryptosporangium</taxon>
    </lineage>
</organism>
<dbReference type="InterPro" id="IPR051120">
    <property type="entry name" value="ABC_AA/LPS_Transport"/>
</dbReference>
<evidence type="ECO:0000256" key="1">
    <source>
        <dbReference type="ARBA" id="ARBA00022448"/>
    </source>
</evidence>
<feature type="domain" description="ABC transporter" evidence="4">
    <location>
        <begin position="12"/>
        <end position="101"/>
    </location>
</feature>
<keyword evidence="6" id="KW-1185">Reference proteome</keyword>
<keyword evidence="3" id="KW-0067">ATP-binding</keyword>
<keyword evidence="1" id="KW-0813">Transport</keyword>
<gene>
    <name evidence="5" type="ORF">GCM10020369_42790</name>
</gene>
<proteinExistence type="predicted"/>
<dbReference type="Gene3D" id="3.40.50.300">
    <property type="entry name" value="P-loop containing nucleotide triphosphate hydrolases"/>
    <property type="match status" value="1"/>
</dbReference>
<dbReference type="PANTHER" id="PTHR45772">
    <property type="entry name" value="CONSERVED COMPONENT OF ABC TRANSPORTER FOR NATURAL AMINO ACIDS-RELATED"/>
    <property type="match status" value="1"/>
</dbReference>
<evidence type="ECO:0000259" key="4">
    <source>
        <dbReference type="Pfam" id="PF00005"/>
    </source>
</evidence>
<dbReference type="EMBL" id="BAAAYN010000027">
    <property type="protein sequence ID" value="GAA3390101.1"/>
    <property type="molecule type" value="Genomic_DNA"/>
</dbReference>
<keyword evidence="2" id="KW-0547">Nucleotide-binding</keyword>
<protein>
    <recommendedName>
        <fullName evidence="4">ABC transporter domain-containing protein</fullName>
    </recommendedName>
</protein>